<keyword evidence="4" id="KW-1185">Reference proteome</keyword>
<evidence type="ECO:0000256" key="1">
    <source>
        <dbReference type="ARBA" id="ARBA00022527"/>
    </source>
</evidence>
<dbReference type="EC" id="2.7.11.1" evidence="3"/>
<dbReference type="InterPro" id="IPR003594">
    <property type="entry name" value="HATPase_dom"/>
</dbReference>
<feature type="domain" description="Histidine kinase/HSP90-like ATPase" evidence="2">
    <location>
        <begin position="11"/>
        <end position="133"/>
    </location>
</feature>
<dbReference type="SUPFAM" id="SSF55874">
    <property type="entry name" value="ATPase domain of HSP90 chaperone/DNA topoisomerase II/histidine kinase"/>
    <property type="match status" value="1"/>
</dbReference>
<proteinExistence type="predicted"/>
<evidence type="ECO:0000313" key="3">
    <source>
        <dbReference type="EMBL" id="MBB6430910.1"/>
    </source>
</evidence>
<keyword evidence="3" id="KW-0808">Transferase</keyword>
<sequence length="143" mass="15541">MSKPTSSKLVFPSKLSEVPAAQQAVVDAAKEAGFDEKALFAVRLALDEALTNAVRHGNASDPSKQVTLEFTTEPNQLTIVIEDEGPGFNPDDVPDPTAVENLGRPHGRGVMLMRAYMTDVQFNKRGNRVTLVKQLDCKLPHKG</sequence>
<keyword evidence="1" id="KW-0723">Serine/threonine-protein kinase</keyword>
<organism evidence="3 4">
    <name type="scientific">Algisphaera agarilytica</name>
    <dbReference type="NCBI Taxonomy" id="1385975"/>
    <lineage>
        <taxon>Bacteria</taxon>
        <taxon>Pseudomonadati</taxon>
        <taxon>Planctomycetota</taxon>
        <taxon>Phycisphaerae</taxon>
        <taxon>Phycisphaerales</taxon>
        <taxon>Phycisphaeraceae</taxon>
        <taxon>Algisphaera</taxon>
    </lineage>
</organism>
<evidence type="ECO:0000313" key="4">
    <source>
        <dbReference type="Proteomes" id="UP000541810"/>
    </source>
</evidence>
<name>A0A7X0H7V9_9BACT</name>
<dbReference type="PANTHER" id="PTHR35526:SF3">
    <property type="entry name" value="ANTI-SIGMA-F FACTOR RSBW"/>
    <property type="match status" value="1"/>
</dbReference>
<dbReference type="EMBL" id="JACHGY010000001">
    <property type="protein sequence ID" value="MBB6430910.1"/>
    <property type="molecule type" value="Genomic_DNA"/>
</dbReference>
<dbReference type="InterPro" id="IPR036890">
    <property type="entry name" value="HATPase_C_sf"/>
</dbReference>
<protein>
    <submittedName>
        <fullName evidence="3">Serine/threonine-protein kinase RsbW</fullName>
        <ecNumber evidence="3">2.7.11.1</ecNumber>
    </submittedName>
</protein>
<dbReference type="PANTHER" id="PTHR35526">
    <property type="entry name" value="ANTI-SIGMA-F FACTOR RSBW-RELATED"/>
    <property type="match status" value="1"/>
</dbReference>
<keyword evidence="3" id="KW-0418">Kinase</keyword>
<dbReference type="AlphaFoldDB" id="A0A7X0H7V9"/>
<dbReference type="Pfam" id="PF13581">
    <property type="entry name" value="HATPase_c_2"/>
    <property type="match status" value="1"/>
</dbReference>
<accession>A0A7X0H7V9</accession>
<dbReference type="Proteomes" id="UP000541810">
    <property type="component" value="Unassembled WGS sequence"/>
</dbReference>
<dbReference type="InterPro" id="IPR050267">
    <property type="entry name" value="Anti-sigma-factor_SerPK"/>
</dbReference>
<gene>
    <name evidence="3" type="ORF">HNQ40_002716</name>
</gene>
<dbReference type="CDD" id="cd16936">
    <property type="entry name" value="HATPase_RsbW-like"/>
    <property type="match status" value="1"/>
</dbReference>
<dbReference type="Gene3D" id="3.30.565.10">
    <property type="entry name" value="Histidine kinase-like ATPase, C-terminal domain"/>
    <property type="match status" value="1"/>
</dbReference>
<dbReference type="GO" id="GO:0004674">
    <property type="term" value="F:protein serine/threonine kinase activity"/>
    <property type="evidence" value="ECO:0007669"/>
    <property type="project" value="UniProtKB-KW"/>
</dbReference>
<comment type="caution">
    <text evidence="3">The sequence shown here is derived from an EMBL/GenBank/DDBJ whole genome shotgun (WGS) entry which is preliminary data.</text>
</comment>
<reference evidence="3 4" key="1">
    <citation type="submission" date="2020-08" db="EMBL/GenBank/DDBJ databases">
        <title>Genomic Encyclopedia of Type Strains, Phase IV (KMG-IV): sequencing the most valuable type-strain genomes for metagenomic binning, comparative biology and taxonomic classification.</title>
        <authorList>
            <person name="Goeker M."/>
        </authorList>
    </citation>
    <scope>NUCLEOTIDE SEQUENCE [LARGE SCALE GENOMIC DNA]</scope>
    <source>
        <strain evidence="3 4">DSM 103725</strain>
    </source>
</reference>
<evidence type="ECO:0000259" key="2">
    <source>
        <dbReference type="Pfam" id="PF13581"/>
    </source>
</evidence>
<dbReference type="RefSeq" id="WP_184678403.1">
    <property type="nucleotide sequence ID" value="NZ_JACHGY010000001.1"/>
</dbReference>